<dbReference type="InterPro" id="IPR015815">
    <property type="entry name" value="HIBADH-related"/>
</dbReference>
<dbReference type="InterPro" id="IPR002204">
    <property type="entry name" value="3-OH-isobutyrate_DH-rel_CS"/>
</dbReference>
<dbReference type="Gene3D" id="1.10.1040.10">
    <property type="entry name" value="N-(1-d-carboxylethyl)-l-norvaline Dehydrogenase, domain 2"/>
    <property type="match status" value="1"/>
</dbReference>
<dbReference type="AlphaFoldDB" id="A0A2A9MP25"/>
<gene>
    <name evidence="7" type="ORF">BESB_000690</name>
</gene>
<accession>A0A2A9MP25</accession>
<name>A0A2A9MP25_BESBE</name>
<dbReference type="PANTHER" id="PTHR43060">
    <property type="entry name" value="3-HYDROXYISOBUTYRATE DEHYDROGENASE-LIKE 1, MITOCHONDRIAL-RELATED"/>
    <property type="match status" value="1"/>
</dbReference>
<protein>
    <submittedName>
        <fullName evidence="7">3-hydroxyisobutyrate dehydrogenase</fullName>
    </submittedName>
</protein>
<evidence type="ECO:0000256" key="4">
    <source>
        <dbReference type="PIRSR" id="PIRSR000103-1"/>
    </source>
</evidence>
<comment type="caution">
    <text evidence="7">The sequence shown here is derived from an EMBL/GenBank/DDBJ whole genome shotgun (WGS) entry which is preliminary data.</text>
</comment>
<keyword evidence="3" id="KW-0520">NAD</keyword>
<feature type="domain" description="6-phosphogluconate dehydrogenase NADP-binding" evidence="5">
    <location>
        <begin position="28"/>
        <end position="187"/>
    </location>
</feature>
<dbReference type="SUPFAM" id="SSF48179">
    <property type="entry name" value="6-phosphogluconate dehydrogenase C-terminal domain-like"/>
    <property type="match status" value="1"/>
</dbReference>
<evidence type="ECO:0000256" key="2">
    <source>
        <dbReference type="ARBA" id="ARBA00023002"/>
    </source>
</evidence>
<dbReference type="EMBL" id="NWUJ01000001">
    <property type="protein sequence ID" value="PFH37727.1"/>
    <property type="molecule type" value="Genomic_DNA"/>
</dbReference>
<keyword evidence="8" id="KW-1185">Reference proteome</keyword>
<dbReference type="Proteomes" id="UP000224006">
    <property type="component" value="Chromosome I"/>
</dbReference>
<dbReference type="OrthoDB" id="435038at2759"/>
<dbReference type="SUPFAM" id="SSF51735">
    <property type="entry name" value="NAD(P)-binding Rossmann-fold domains"/>
    <property type="match status" value="1"/>
</dbReference>
<evidence type="ECO:0000313" key="8">
    <source>
        <dbReference type="Proteomes" id="UP000224006"/>
    </source>
</evidence>
<dbReference type="GO" id="GO:0016491">
    <property type="term" value="F:oxidoreductase activity"/>
    <property type="evidence" value="ECO:0007669"/>
    <property type="project" value="UniProtKB-KW"/>
</dbReference>
<dbReference type="PIRSF" id="PIRSF000103">
    <property type="entry name" value="HIBADH"/>
    <property type="match status" value="1"/>
</dbReference>
<dbReference type="Pfam" id="PF03446">
    <property type="entry name" value="NAD_binding_2"/>
    <property type="match status" value="1"/>
</dbReference>
<feature type="active site" evidence="4">
    <location>
        <position position="196"/>
    </location>
</feature>
<evidence type="ECO:0000256" key="1">
    <source>
        <dbReference type="ARBA" id="ARBA00009080"/>
    </source>
</evidence>
<dbReference type="Pfam" id="PF14833">
    <property type="entry name" value="NAD_binding_11"/>
    <property type="match status" value="1"/>
</dbReference>
<dbReference type="InterPro" id="IPR006115">
    <property type="entry name" value="6PGDH_NADP-bd"/>
</dbReference>
<dbReference type="Gene3D" id="3.40.50.720">
    <property type="entry name" value="NAD(P)-binding Rossmann-like Domain"/>
    <property type="match status" value="1"/>
</dbReference>
<dbReference type="KEGG" id="bbes:BESB_000690"/>
<organism evidence="7 8">
    <name type="scientific">Besnoitia besnoiti</name>
    <name type="common">Apicomplexan protozoan</name>
    <dbReference type="NCBI Taxonomy" id="94643"/>
    <lineage>
        <taxon>Eukaryota</taxon>
        <taxon>Sar</taxon>
        <taxon>Alveolata</taxon>
        <taxon>Apicomplexa</taxon>
        <taxon>Conoidasida</taxon>
        <taxon>Coccidia</taxon>
        <taxon>Eucoccidiorida</taxon>
        <taxon>Eimeriorina</taxon>
        <taxon>Sarcocystidae</taxon>
        <taxon>Besnoitia</taxon>
    </lineage>
</organism>
<dbReference type="InterPro" id="IPR029154">
    <property type="entry name" value="HIBADH-like_NADP-bd"/>
</dbReference>
<dbReference type="PROSITE" id="PS00895">
    <property type="entry name" value="3_HYDROXYISOBUT_DH"/>
    <property type="match status" value="1"/>
</dbReference>
<proteinExistence type="inferred from homology"/>
<dbReference type="InterPro" id="IPR036291">
    <property type="entry name" value="NAD(P)-bd_dom_sf"/>
</dbReference>
<dbReference type="InterPro" id="IPR008927">
    <property type="entry name" value="6-PGluconate_DH-like_C_sf"/>
</dbReference>
<dbReference type="GO" id="GO:0050661">
    <property type="term" value="F:NADP binding"/>
    <property type="evidence" value="ECO:0007669"/>
    <property type="project" value="InterPro"/>
</dbReference>
<dbReference type="GeneID" id="40305132"/>
<dbReference type="RefSeq" id="XP_029221736.1">
    <property type="nucleotide sequence ID" value="XM_029358824.1"/>
</dbReference>
<reference evidence="7 8" key="1">
    <citation type="submission" date="2017-09" db="EMBL/GenBank/DDBJ databases">
        <title>Genome sequencing of Besnoitia besnoiti strain Bb-Ger1.</title>
        <authorList>
            <person name="Schares G."/>
            <person name="Venepally P."/>
            <person name="Lorenzi H.A."/>
        </authorList>
    </citation>
    <scope>NUCLEOTIDE SEQUENCE [LARGE SCALE GENOMIC DNA]</scope>
    <source>
        <strain evidence="7 8">Bb-Ger1</strain>
    </source>
</reference>
<dbReference type="STRING" id="94643.A0A2A9MP25"/>
<evidence type="ECO:0000259" key="6">
    <source>
        <dbReference type="Pfam" id="PF14833"/>
    </source>
</evidence>
<sequence>MHSTPGWNSEALAAARASLVTCAPGRTQIGFVGLGVMGRSMASHLLRAGYRVKVYNRTLQKCKPLEELGAVVAKDYRDVAEGSDVVISIVGFPQDVEQVYLGEAGALAGLRPGAVIVDMTTSSPAVAAKLYEAAQKTKVFALDAPVSGGDVGAREARLSIMCGGDAEAFAAVVPLLEVLGKQIIHTGGPGSGQHTKMTNQILIATNMIGVVEALLYARRMGLDLEKTLAAVSTGAAGSWSLSNYAPRILKGDFEPGFYVEHFVKDMGIALEEARRANLSLPGLALANQLYISVTALGLEKKGIQALQLALDNMNNACEPREAGS</sequence>
<keyword evidence="2" id="KW-0560">Oxidoreductase</keyword>
<dbReference type="VEuPathDB" id="ToxoDB:BESB_000690"/>
<dbReference type="PANTHER" id="PTHR43060:SF15">
    <property type="entry name" value="3-HYDROXYISOBUTYRATE DEHYDROGENASE-LIKE 1, MITOCHONDRIAL-RELATED"/>
    <property type="match status" value="1"/>
</dbReference>
<feature type="domain" description="3-hydroxyisobutyrate dehydrogenase-like NAD-binding" evidence="6">
    <location>
        <begin position="190"/>
        <end position="306"/>
    </location>
</feature>
<comment type="similarity">
    <text evidence="1">Belongs to the HIBADH-related family.</text>
</comment>
<evidence type="ECO:0000313" key="7">
    <source>
        <dbReference type="EMBL" id="PFH37727.1"/>
    </source>
</evidence>
<dbReference type="InterPro" id="IPR013328">
    <property type="entry name" value="6PGD_dom2"/>
</dbReference>
<evidence type="ECO:0000259" key="5">
    <source>
        <dbReference type="Pfam" id="PF03446"/>
    </source>
</evidence>
<dbReference type="GO" id="GO:0051287">
    <property type="term" value="F:NAD binding"/>
    <property type="evidence" value="ECO:0007669"/>
    <property type="project" value="InterPro"/>
</dbReference>
<evidence type="ECO:0000256" key="3">
    <source>
        <dbReference type="ARBA" id="ARBA00023027"/>
    </source>
</evidence>